<dbReference type="InterPro" id="IPR031155">
    <property type="entry name" value="DUR"/>
</dbReference>
<keyword evidence="2" id="KW-1133">Transmembrane helix</keyword>
<feature type="transmembrane region" description="Helical" evidence="2">
    <location>
        <begin position="32"/>
        <end position="53"/>
    </location>
</feature>
<reference evidence="3 4" key="1">
    <citation type="journal article" date="2022" name="Front. Cell. Infect. Microbiol.">
        <title>The Genomes of Two Strains of Taenia crassiceps the Animal Model for the Study of Human Cysticercosis.</title>
        <authorList>
            <person name="Bobes R.J."/>
            <person name="Estrada K."/>
            <person name="Rios-Valencia D.G."/>
            <person name="Calderon-Gallegos A."/>
            <person name="de la Torre P."/>
            <person name="Carrero J.C."/>
            <person name="Sanchez-Flores A."/>
            <person name="Laclette J.P."/>
        </authorList>
    </citation>
    <scope>NUCLEOTIDE SEQUENCE [LARGE SCALE GENOMIC DNA]</scope>
    <source>
        <strain evidence="3">WFUcys</strain>
    </source>
</reference>
<sequence length="443" mass="48638">MYDDIQVGKLACRNLQKAFRKRKGKALETADVARLTCIVILVALAADILTSVCTRKRKHTRTQSGFTSSSDRPHNLSIVIASFMLQITRPTSILRAVRNAEMYGIAGSKLVPANCHRFGVVAHILTITVSLLTSLYTLTVNITDGSMVLHAVTRDVSKTAAVSIVFILVGVMLVVARRRSYSLILYIIITIVLLTCAFLVFIVLNVSTYVPLGNVDSFYKLLMCYNRSDYGTEESMTSGFNSKLLSDSLISFAHHVVQVLLDQALWEASINLPPNHGVLGLLLANIMAFCIPFAFSVVCGLGFRALESSFFNAALLNKTHKAHGLVMFATPMHLLGKSGIWIIFLVLLLLLVTSCMFSIIGASSILYHDVLATYIRPFKKEANRSTCLLCGKRRGHLASRHNICRCRSMLECVACRTDTWIKEESNCGSHAVGSATNAPTALL</sequence>
<keyword evidence="4" id="KW-1185">Reference proteome</keyword>
<organism evidence="3 4">
    <name type="scientific">Taenia crassiceps</name>
    <dbReference type="NCBI Taxonomy" id="6207"/>
    <lineage>
        <taxon>Eukaryota</taxon>
        <taxon>Metazoa</taxon>
        <taxon>Spiralia</taxon>
        <taxon>Lophotrochozoa</taxon>
        <taxon>Platyhelminthes</taxon>
        <taxon>Cestoda</taxon>
        <taxon>Eucestoda</taxon>
        <taxon>Cyclophyllidea</taxon>
        <taxon>Taeniidae</taxon>
        <taxon>Taenia</taxon>
    </lineage>
</organism>
<evidence type="ECO:0000313" key="3">
    <source>
        <dbReference type="EMBL" id="KAL5107110.1"/>
    </source>
</evidence>
<evidence type="ECO:0000256" key="1">
    <source>
        <dbReference type="ARBA" id="ARBA00022448"/>
    </source>
</evidence>
<feature type="transmembrane region" description="Helical" evidence="2">
    <location>
        <begin position="340"/>
        <end position="367"/>
    </location>
</feature>
<feature type="transmembrane region" description="Helical" evidence="2">
    <location>
        <begin position="278"/>
        <end position="303"/>
    </location>
</feature>
<gene>
    <name evidence="3" type="ORF">TcWFU_009191</name>
</gene>
<protein>
    <submittedName>
        <fullName evidence="3">Uncharacterized protein</fullName>
    </submittedName>
</protein>
<feature type="transmembrane region" description="Helical" evidence="2">
    <location>
        <begin position="118"/>
        <end position="139"/>
    </location>
</feature>
<keyword evidence="2" id="KW-0472">Membrane</keyword>
<accession>A0ABR4QCD2</accession>
<dbReference type="PANTHER" id="PTHR46154">
    <property type="match status" value="1"/>
</dbReference>
<evidence type="ECO:0000256" key="2">
    <source>
        <dbReference type="SAM" id="Phobius"/>
    </source>
</evidence>
<dbReference type="EMBL" id="JAKROA010000005">
    <property type="protein sequence ID" value="KAL5107110.1"/>
    <property type="molecule type" value="Genomic_DNA"/>
</dbReference>
<name>A0ABR4QCD2_9CEST</name>
<evidence type="ECO:0000313" key="4">
    <source>
        <dbReference type="Proteomes" id="UP001651158"/>
    </source>
</evidence>
<feature type="transmembrane region" description="Helical" evidence="2">
    <location>
        <begin position="183"/>
        <end position="204"/>
    </location>
</feature>
<comment type="caution">
    <text evidence="3">The sequence shown here is derived from an EMBL/GenBank/DDBJ whole genome shotgun (WGS) entry which is preliminary data.</text>
</comment>
<dbReference type="Proteomes" id="UP001651158">
    <property type="component" value="Unassembled WGS sequence"/>
</dbReference>
<dbReference type="PANTHER" id="PTHR46154:SF4">
    <property type="entry name" value="UREA ACTIVE TRANSPORTER"/>
    <property type="match status" value="1"/>
</dbReference>
<keyword evidence="1" id="KW-0813">Transport</keyword>
<keyword evidence="2" id="KW-0812">Transmembrane</keyword>
<feature type="transmembrane region" description="Helical" evidence="2">
    <location>
        <begin position="159"/>
        <end position="176"/>
    </location>
</feature>
<proteinExistence type="predicted"/>